<feature type="domain" description="C2H2-type" evidence="7">
    <location>
        <begin position="570"/>
        <end position="599"/>
    </location>
</feature>
<feature type="domain" description="C2H2-type" evidence="7">
    <location>
        <begin position="811"/>
        <end position="840"/>
    </location>
</feature>
<feature type="compositionally biased region" description="Polar residues" evidence="6">
    <location>
        <begin position="320"/>
        <end position="351"/>
    </location>
</feature>
<organism evidence="8 9">
    <name type="scientific">Megalops atlanticus</name>
    <name type="common">Tarpon</name>
    <name type="synonym">Clupea gigantea</name>
    <dbReference type="NCBI Taxonomy" id="7932"/>
    <lineage>
        <taxon>Eukaryota</taxon>
        <taxon>Metazoa</taxon>
        <taxon>Chordata</taxon>
        <taxon>Craniata</taxon>
        <taxon>Vertebrata</taxon>
        <taxon>Euteleostomi</taxon>
        <taxon>Actinopterygii</taxon>
        <taxon>Neopterygii</taxon>
        <taxon>Teleostei</taxon>
        <taxon>Elopiformes</taxon>
        <taxon>Megalopidae</taxon>
        <taxon>Megalops</taxon>
    </lineage>
</organism>
<keyword evidence="2" id="KW-0677">Repeat</keyword>
<feature type="region of interest" description="Disordered" evidence="6">
    <location>
        <begin position="1"/>
        <end position="98"/>
    </location>
</feature>
<keyword evidence="1" id="KW-0479">Metal-binding</keyword>
<feature type="region of interest" description="Disordered" evidence="6">
    <location>
        <begin position="270"/>
        <end position="290"/>
    </location>
</feature>
<dbReference type="PANTHER" id="PTHR46179:SF5">
    <property type="entry name" value="ZINC FINGER PROTEIN ZXDC"/>
    <property type="match status" value="1"/>
</dbReference>
<dbReference type="FunFam" id="3.30.160.60:FF:000872">
    <property type="entry name" value="zinc finger X-linked protein ZXDB"/>
    <property type="match status" value="1"/>
</dbReference>
<dbReference type="GO" id="GO:0008270">
    <property type="term" value="F:zinc ion binding"/>
    <property type="evidence" value="ECO:0007669"/>
    <property type="project" value="UniProtKB-KW"/>
</dbReference>
<dbReference type="PANTHER" id="PTHR46179">
    <property type="entry name" value="ZINC FINGER PROTEIN"/>
    <property type="match status" value="1"/>
</dbReference>
<feature type="compositionally biased region" description="Low complexity" evidence="6">
    <location>
        <begin position="1215"/>
        <end position="1227"/>
    </location>
</feature>
<evidence type="ECO:0000313" key="8">
    <source>
        <dbReference type="EMBL" id="KAG7478395.1"/>
    </source>
</evidence>
<sequence>MEIQGLTIAQNIHHKHGVSRRTGLSPPGTATGARCRAASNKIGAKTDSESGELDSDNNNNRPRTSPFRLLAENGSGGCQSLPRQNGKGNTQQQTHAEQSGLRNVIGTQGKSLKEQLLQQDCLETGLKCDFENGESGMQMALPVCLVEEGHAEQQQQQSPALRQQHQGGATLQNSLACETVSAGKGNSVTAGSSNSRKDEEFYVVFNIVQEGDNAGSNKEMGRSVFLSKDGRRVIGKDVDSSKKPDMDVQATPLLIHPDEKLLSLATRNSRKSGNVGNLTGSSAHGRSDATVTNCTQRTGLSFESDGSVVMANDFGKTERCSNQPLDESASANDANAGSTDQTPVEMSNQSAQKFRGSLVSDNAAFGETAHMTDVNSSDYLSEFTTTAMSGSTAAGSNVSSSDETFSGTIMINNQSIIVTIENGVLTLAAPPDGQTPKDDGVANLKHHLGVKDHQDIVLINYDSATKPAGKSNLAVGSVQYEDSRMAVSDSGLSLDENCSFSDAASALDPCASVKEQEDGTLCSLGDGDMISPGSRGVMQAGFIVCESDLQPMKLGGAVASVSKKGALVTYRCPQPECAEVFDSKHKLKIHLLSHTDDQRPFKCTLEGCGWSFTTSYKLKRHLQSHDKVRPFTCEWENCGRKFTTVYNLKAHVKAHDQENAFVCEICSERFRSATKLANHLRTHFEPERPHKCEFPGCEKTFITFSALFSHNRTHFREIGQFTCTYPGCDKRYDKACRLKIHLRSHTGERPFVCDSEGCGWSFTSMSKLLRHKRKHDDDRRFTCPEEGCGKSFTRAEHLKGHSITHLGTKPFECHVEGCSAKFSARSSLYIHSKKHLQDASGLRSRCPVASCSKHFSSRSSLKSHMLKHHNLSADVLSQLEMSTSLTPSSELTSAGQTGGAAGGGGELGNIDLSSLFSNVPAGGAGAAGVPPAGGAAGLTMDMSLVNSGILTIDAASVGATLAGPGGALARAVDPLILAAGADMSTHGLDGALGAAGPAGVLPQGTLNLDDVQTVNAEALGSLAALSMRGPALSSSSALVADAPASLTPSSSLAGAPVPELLASPPKPDRGGALLGGADVLGQQEGSKVVTQFVFPAHASGFSAQKDPELNAVSACSFLESGGSARTDYRAIQLAKRKKQKGPGCSPGGPSLGARKKGAKGSGAAVPAAAASSRFGEGVASANGGLTIRDPVTGAQYVQIQLLQDDPAGDGDLAFQLSSQPSSSHSQLTVDLPVNILQEPAATTEDDAGSDNSQFTGSTINLQDLE</sequence>
<evidence type="ECO:0000259" key="7">
    <source>
        <dbReference type="PROSITE" id="PS50157"/>
    </source>
</evidence>
<feature type="domain" description="C2H2-type" evidence="7">
    <location>
        <begin position="844"/>
        <end position="873"/>
    </location>
</feature>
<gene>
    <name evidence="8" type="ORF">MATL_G00080130</name>
</gene>
<proteinExistence type="predicted"/>
<feature type="domain" description="C2H2-type" evidence="7">
    <location>
        <begin position="721"/>
        <end position="750"/>
    </location>
</feature>
<name>A0A9D3QBF0_MEGAT</name>
<dbReference type="Pfam" id="PF00096">
    <property type="entry name" value="zf-C2H2"/>
    <property type="match status" value="5"/>
</dbReference>
<dbReference type="PROSITE" id="PS00028">
    <property type="entry name" value="ZINC_FINGER_C2H2_1"/>
    <property type="match status" value="10"/>
</dbReference>
<dbReference type="InterPro" id="IPR013087">
    <property type="entry name" value="Znf_C2H2_type"/>
</dbReference>
<evidence type="ECO:0000256" key="6">
    <source>
        <dbReference type="SAM" id="MobiDB-lite"/>
    </source>
</evidence>
<dbReference type="EMBL" id="JAFDVH010000005">
    <property type="protein sequence ID" value="KAG7478395.1"/>
    <property type="molecule type" value="Genomic_DNA"/>
</dbReference>
<dbReference type="FunFam" id="3.30.160.60:FF:000257">
    <property type="entry name" value="ZXD family zinc finger C"/>
    <property type="match status" value="2"/>
</dbReference>
<reference evidence="8" key="1">
    <citation type="submission" date="2021-01" db="EMBL/GenBank/DDBJ databases">
        <authorList>
            <person name="Zahm M."/>
            <person name="Roques C."/>
            <person name="Cabau C."/>
            <person name="Klopp C."/>
            <person name="Donnadieu C."/>
            <person name="Jouanno E."/>
            <person name="Lampietro C."/>
            <person name="Louis A."/>
            <person name="Herpin A."/>
            <person name="Echchiki A."/>
            <person name="Berthelot C."/>
            <person name="Parey E."/>
            <person name="Roest-Crollius H."/>
            <person name="Braasch I."/>
            <person name="Postlethwait J."/>
            <person name="Bobe J."/>
            <person name="Montfort J."/>
            <person name="Bouchez O."/>
            <person name="Begum T."/>
            <person name="Mejri S."/>
            <person name="Adams A."/>
            <person name="Chen W.-J."/>
            <person name="Guiguen Y."/>
        </authorList>
    </citation>
    <scope>NUCLEOTIDE SEQUENCE</scope>
    <source>
        <strain evidence="8">YG-15Mar2019-1</strain>
        <tissue evidence="8">Brain</tissue>
    </source>
</reference>
<evidence type="ECO:0000256" key="4">
    <source>
        <dbReference type="ARBA" id="ARBA00022833"/>
    </source>
</evidence>
<dbReference type="AlphaFoldDB" id="A0A9D3QBF0"/>
<keyword evidence="4" id="KW-0862">Zinc</keyword>
<feature type="domain" description="C2H2-type" evidence="7">
    <location>
        <begin position="601"/>
        <end position="630"/>
    </location>
</feature>
<keyword evidence="3 5" id="KW-0863">Zinc-finger</keyword>
<evidence type="ECO:0000256" key="5">
    <source>
        <dbReference type="PROSITE-ProRule" id="PRU00042"/>
    </source>
</evidence>
<feature type="region of interest" description="Disordered" evidence="6">
    <location>
        <begin position="318"/>
        <end position="351"/>
    </location>
</feature>
<dbReference type="SUPFAM" id="SSF57667">
    <property type="entry name" value="beta-beta-alpha zinc fingers"/>
    <property type="match status" value="5"/>
</dbReference>
<dbReference type="FunFam" id="3.30.160.60:FF:000125">
    <property type="entry name" value="Putative zinc finger protein 143"/>
    <property type="match status" value="1"/>
</dbReference>
<dbReference type="SMART" id="SM00355">
    <property type="entry name" value="ZnF_C2H2"/>
    <property type="match status" value="10"/>
</dbReference>
<evidence type="ECO:0000256" key="3">
    <source>
        <dbReference type="ARBA" id="ARBA00022771"/>
    </source>
</evidence>
<dbReference type="GO" id="GO:0006357">
    <property type="term" value="P:regulation of transcription by RNA polymerase II"/>
    <property type="evidence" value="ECO:0007669"/>
    <property type="project" value="TreeGrafter"/>
</dbReference>
<dbReference type="InterPro" id="IPR051061">
    <property type="entry name" value="Zinc_finger_trans_reg"/>
</dbReference>
<feature type="domain" description="C2H2-type" evidence="7">
    <location>
        <begin position="690"/>
        <end position="719"/>
    </location>
</feature>
<protein>
    <recommendedName>
        <fullName evidence="7">C2H2-type domain-containing protein</fullName>
    </recommendedName>
</protein>
<feature type="region of interest" description="Disordered" evidence="6">
    <location>
        <begin position="1134"/>
        <end position="1159"/>
    </location>
</feature>
<evidence type="ECO:0000256" key="1">
    <source>
        <dbReference type="ARBA" id="ARBA00022723"/>
    </source>
</evidence>
<feature type="compositionally biased region" description="Polar residues" evidence="6">
    <location>
        <begin position="81"/>
        <end position="98"/>
    </location>
</feature>
<dbReference type="InterPro" id="IPR036236">
    <property type="entry name" value="Znf_C2H2_sf"/>
</dbReference>
<feature type="region of interest" description="Disordered" evidence="6">
    <location>
        <begin position="1211"/>
        <end position="1265"/>
    </location>
</feature>
<feature type="domain" description="C2H2-type" evidence="7">
    <location>
        <begin position="781"/>
        <end position="810"/>
    </location>
</feature>
<dbReference type="OrthoDB" id="6277246at2759"/>
<dbReference type="Gene3D" id="3.30.160.60">
    <property type="entry name" value="Classic Zinc Finger"/>
    <property type="match status" value="9"/>
</dbReference>
<dbReference type="PROSITE" id="PS50157">
    <property type="entry name" value="ZINC_FINGER_C2H2_2"/>
    <property type="match status" value="10"/>
</dbReference>
<feature type="domain" description="C2H2-type" evidence="7">
    <location>
        <begin position="661"/>
        <end position="688"/>
    </location>
</feature>
<accession>A0A9D3QBF0</accession>
<evidence type="ECO:0000313" key="9">
    <source>
        <dbReference type="Proteomes" id="UP001046870"/>
    </source>
</evidence>
<feature type="domain" description="C2H2-type" evidence="7">
    <location>
        <begin position="631"/>
        <end position="660"/>
    </location>
</feature>
<dbReference type="Proteomes" id="UP001046870">
    <property type="component" value="Chromosome 5"/>
</dbReference>
<comment type="caution">
    <text evidence="8">The sequence shown here is derived from an EMBL/GenBank/DDBJ whole genome shotgun (WGS) entry which is preliminary data.</text>
</comment>
<feature type="region of interest" description="Disordered" evidence="6">
    <location>
        <begin position="1048"/>
        <end position="1077"/>
    </location>
</feature>
<dbReference type="GO" id="GO:0005634">
    <property type="term" value="C:nucleus"/>
    <property type="evidence" value="ECO:0007669"/>
    <property type="project" value="TreeGrafter"/>
</dbReference>
<dbReference type="GO" id="GO:0003712">
    <property type="term" value="F:transcription coregulator activity"/>
    <property type="evidence" value="ECO:0007669"/>
    <property type="project" value="TreeGrafter"/>
</dbReference>
<evidence type="ECO:0000256" key="2">
    <source>
        <dbReference type="ARBA" id="ARBA00022737"/>
    </source>
</evidence>
<feature type="compositionally biased region" description="Polar residues" evidence="6">
    <location>
        <begin position="1249"/>
        <end position="1265"/>
    </location>
</feature>
<feature type="domain" description="C2H2-type" evidence="7">
    <location>
        <begin position="751"/>
        <end position="780"/>
    </location>
</feature>
<keyword evidence="9" id="KW-1185">Reference proteome</keyword>